<evidence type="ECO:0000313" key="4">
    <source>
        <dbReference type="Proteomes" id="UP000185812"/>
    </source>
</evidence>
<protein>
    <submittedName>
        <fullName evidence="3">Thioredoxin reductase (NADPH)</fullName>
    </submittedName>
</protein>
<dbReference type="Gene3D" id="3.50.50.60">
    <property type="entry name" value="FAD/NAD(P)-binding domain"/>
    <property type="match status" value="1"/>
</dbReference>
<evidence type="ECO:0000256" key="2">
    <source>
        <dbReference type="ARBA" id="ARBA00023002"/>
    </source>
</evidence>
<dbReference type="NCBIfam" id="TIGR04018">
    <property type="entry name" value="Bthiol_YpdA"/>
    <property type="match status" value="1"/>
</dbReference>
<name>A0A1M6UNA6_9BACT</name>
<dbReference type="InterPro" id="IPR036188">
    <property type="entry name" value="FAD/NAD-bd_sf"/>
</dbReference>
<keyword evidence="4" id="KW-1185">Reference proteome</keyword>
<dbReference type="OrthoDB" id="9778740at2"/>
<dbReference type="SUPFAM" id="SSF51905">
    <property type="entry name" value="FAD/NAD(P)-binding domain"/>
    <property type="match status" value="1"/>
</dbReference>
<keyword evidence="1" id="KW-0285">Flavoprotein</keyword>
<dbReference type="RefSeq" id="WP_072715618.1">
    <property type="nucleotide sequence ID" value="NZ_FRAU01000005.1"/>
</dbReference>
<dbReference type="Proteomes" id="UP000185812">
    <property type="component" value="Unassembled WGS sequence"/>
</dbReference>
<organism evidence="3 4">
    <name type="scientific">Rhodothermus profundi</name>
    <dbReference type="NCBI Taxonomy" id="633813"/>
    <lineage>
        <taxon>Bacteria</taxon>
        <taxon>Pseudomonadati</taxon>
        <taxon>Rhodothermota</taxon>
        <taxon>Rhodothermia</taxon>
        <taxon>Rhodothermales</taxon>
        <taxon>Rhodothermaceae</taxon>
        <taxon>Rhodothermus</taxon>
    </lineage>
</organism>
<evidence type="ECO:0000256" key="1">
    <source>
        <dbReference type="ARBA" id="ARBA00022630"/>
    </source>
</evidence>
<gene>
    <name evidence="3" type="ORF">SAMN04488087_1787</name>
</gene>
<accession>A0A1M6UNA6</accession>
<dbReference type="PANTHER" id="PTHR48105">
    <property type="entry name" value="THIOREDOXIN REDUCTASE 1-RELATED-RELATED"/>
    <property type="match status" value="1"/>
</dbReference>
<reference evidence="4" key="1">
    <citation type="submission" date="2016-11" db="EMBL/GenBank/DDBJ databases">
        <authorList>
            <person name="Varghese N."/>
            <person name="Submissions S."/>
        </authorList>
    </citation>
    <scope>NUCLEOTIDE SEQUENCE [LARGE SCALE GENOMIC DNA]</scope>
    <source>
        <strain evidence="4">DSM 22212</strain>
    </source>
</reference>
<dbReference type="STRING" id="633813.SAMN04488087_1787"/>
<dbReference type="GO" id="GO:0016491">
    <property type="term" value="F:oxidoreductase activity"/>
    <property type="evidence" value="ECO:0007669"/>
    <property type="project" value="UniProtKB-KW"/>
</dbReference>
<dbReference type="Pfam" id="PF13738">
    <property type="entry name" value="Pyr_redox_3"/>
    <property type="match status" value="1"/>
</dbReference>
<dbReference type="EMBL" id="FRAU01000005">
    <property type="protein sequence ID" value="SHK70682.1"/>
    <property type="molecule type" value="Genomic_DNA"/>
</dbReference>
<dbReference type="PRINTS" id="PR00368">
    <property type="entry name" value="FADPNR"/>
</dbReference>
<proteinExistence type="predicted"/>
<sequence>MWDVIIIGAGPIGLACGIEARRRGLRALLIEKGALVNSFLGYPTNMEFFSTPELMEIGGHPFPTRGYKPTREEAIEYYRRVAAVEQLRIRLYERVLRVDGSDGNFTVVTEKGTYPARKVVVATGFFDIPNYLNVPGEDLPNVTHYYKEPFPYSGQKVAVIGGRNSAAKAALDCYRHGAEVTLIHRGPALSDRIKYWIRPDIENRIREGSIRAFFNTRVLAIRPDSLLIQTPDGQRELENDWVLAMTGYRPDLDFLARLGIQIGDDPARTPCYDPETFETNRPGLYLAGTVCGGLNTSRWFIENGRLHAPRIMEHIATGRVVEAPALDGRHWKTAE</sequence>
<keyword evidence="2" id="KW-0560">Oxidoreductase</keyword>
<dbReference type="PRINTS" id="PR00469">
    <property type="entry name" value="PNDRDTASEII"/>
</dbReference>
<dbReference type="InterPro" id="IPR050097">
    <property type="entry name" value="Ferredoxin-NADP_redctase_2"/>
</dbReference>
<dbReference type="AlphaFoldDB" id="A0A1M6UNA6"/>
<evidence type="ECO:0000313" key="3">
    <source>
        <dbReference type="EMBL" id="SHK70682.1"/>
    </source>
</evidence>
<dbReference type="InterPro" id="IPR023856">
    <property type="entry name" value="Bdr"/>
</dbReference>